<feature type="chain" id="PRO_5030001362" description="CHRD domain-containing protein" evidence="1">
    <location>
        <begin position="26"/>
        <end position="140"/>
    </location>
</feature>
<evidence type="ECO:0000256" key="1">
    <source>
        <dbReference type="SAM" id="SignalP"/>
    </source>
</evidence>
<dbReference type="InterPro" id="IPR010895">
    <property type="entry name" value="CHRD"/>
</dbReference>
<dbReference type="Proteomes" id="UP000019760">
    <property type="component" value="Unassembled WGS sequence"/>
</dbReference>
<feature type="signal peptide" evidence="1">
    <location>
        <begin position="1"/>
        <end position="25"/>
    </location>
</feature>
<evidence type="ECO:0000259" key="2">
    <source>
        <dbReference type="PROSITE" id="PS50933"/>
    </source>
</evidence>
<feature type="domain" description="CHRD" evidence="2">
    <location>
        <begin position="22"/>
        <end position="140"/>
    </location>
</feature>
<dbReference type="Pfam" id="PF07452">
    <property type="entry name" value="CHRD"/>
    <property type="match status" value="1"/>
</dbReference>
<protein>
    <recommendedName>
        <fullName evidence="2">CHRD domain-containing protein</fullName>
    </recommendedName>
</protein>
<proteinExistence type="predicted"/>
<evidence type="ECO:0000313" key="4">
    <source>
        <dbReference type="Proteomes" id="UP000019760"/>
    </source>
</evidence>
<accession>A0A023D4E3</accession>
<keyword evidence="1" id="KW-0732">Signal</keyword>
<dbReference type="AlphaFoldDB" id="A0A023D4E3"/>
<reference evidence="3 4" key="2">
    <citation type="journal article" date="2014" name="FEMS Microbiol. Lett.">
        <title>Draft genomic DNA sequence of the facultatively methylotrophic bacterium Acidomonas methanolica type strain MB58.</title>
        <authorList>
            <person name="Higashiura N."/>
            <person name="Hadano H."/>
            <person name="Hirakawa H."/>
            <person name="Matsutani M."/>
            <person name="Takabe S."/>
            <person name="Matsushita K."/>
            <person name="Azuma Y."/>
        </authorList>
    </citation>
    <scope>NUCLEOTIDE SEQUENCE [LARGE SCALE GENOMIC DNA]</scope>
    <source>
        <strain evidence="3 4">MB58</strain>
    </source>
</reference>
<gene>
    <name evidence="3" type="ORF">Amme_041_036</name>
</gene>
<dbReference type="PROSITE" id="PS50933">
    <property type="entry name" value="CHRD"/>
    <property type="match status" value="1"/>
</dbReference>
<reference evidence="4" key="1">
    <citation type="journal article" date="2014" name="FEMS Microbiol. Lett.">
        <title>Draft Genomic DNA Sequence of the Facultatively Methylotrophic Bacterium Acidomonas methanolica type strain MB58.</title>
        <authorList>
            <person name="Higashiura N."/>
            <person name="Hadano H."/>
            <person name="Hirakawa H."/>
            <person name="Matsutani M."/>
            <person name="Takabe S."/>
            <person name="Matsushita K."/>
            <person name="Azuma Y."/>
        </authorList>
    </citation>
    <scope>NUCLEOTIDE SEQUENCE [LARGE SCALE GENOMIC DNA]</scope>
    <source>
        <strain evidence="4">MB58</strain>
    </source>
</reference>
<dbReference type="RefSeq" id="WP_042058273.1">
    <property type="nucleotide sequence ID" value="NZ_BAND01000041.1"/>
</dbReference>
<sequence>MLRRFPLLASLSVLAFGAGAVDAHAEIVRLHGRFVAEHGATEVVKGGVKATLDTSSDTLKYRIHYSGLSGAVMVAHLHGPADEGQDAGVLVPIPGPYVGHLKGTLTLTPDQVKDVLDGKTYVNLHTAEHKDGEARAQLVH</sequence>
<comment type="caution">
    <text evidence="3">The sequence shown here is derived from an EMBL/GenBank/DDBJ whole genome shotgun (WGS) entry which is preliminary data.</text>
</comment>
<evidence type="ECO:0000313" key="3">
    <source>
        <dbReference type="EMBL" id="GAJ29002.1"/>
    </source>
</evidence>
<keyword evidence="4" id="KW-1185">Reference proteome</keyword>
<dbReference type="EMBL" id="BAND01000041">
    <property type="protein sequence ID" value="GAJ29002.1"/>
    <property type="molecule type" value="Genomic_DNA"/>
</dbReference>
<name>A0A023D4E3_ACIMT</name>
<dbReference type="OrthoDB" id="571052at2"/>
<dbReference type="SMART" id="SM00754">
    <property type="entry name" value="CHRD"/>
    <property type="match status" value="1"/>
</dbReference>
<organism evidence="3 4">
    <name type="scientific">Acidomonas methanolica NBRC 104435</name>
    <dbReference type="NCBI Taxonomy" id="1231351"/>
    <lineage>
        <taxon>Bacteria</taxon>
        <taxon>Pseudomonadati</taxon>
        <taxon>Pseudomonadota</taxon>
        <taxon>Alphaproteobacteria</taxon>
        <taxon>Acetobacterales</taxon>
        <taxon>Acetobacteraceae</taxon>
        <taxon>Acidomonas</taxon>
    </lineage>
</organism>